<dbReference type="Proteomes" id="UP000663829">
    <property type="component" value="Unassembled WGS sequence"/>
</dbReference>
<evidence type="ECO:0000313" key="2">
    <source>
        <dbReference type="EMBL" id="CAF3808088.1"/>
    </source>
</evidence>
<gene>
    <name evidence="1" type="ORF">GPM918_LOCUS15608</name>
    <name evidence="2" type="ORF">SRO942_LOCUS15608</name>
</gene>
<protein>
    <submittedName>
        <fullName evidence="1">Uncharacterized protein</fullName>
    </submittedName>
</protein>
<keyword evidence="3" id="KW-1185">Reference proteome</keyword>
<comment type="caution">
    <text evidence="1">The sequence shown here is derived from an EMBL/GenBank/DDBJ whole genome shotgun (WGS) entry which is preliminary data.</text>
</comment>
<sequence>MFISKVSLISKYPEDLKYPKHPKYRKCSKCPKYPKYPEEYPEDPKYRKYPQDLKYPKCRTMDHILKSNVYPTYLRPLEAILIPSPYDTKILLKAMVKLRSNIFYTCEGNTFLHRENRRLTKIRRLPYKQLRDSYPFVNSQYD</sequence>
<dbReference type="AlphaFoldDB" id="A0A814JFH6"/>
<reference evidence="1" key="1">
    <citation type="submission" date="2021-02" db="EMBL/GenBank/DDBJ databases">
        <authorList>
            <person name="Nowell W R."/>
        </authorList>
    </citation>
    <scope>NUCLEOTIDE SEQUENCE</scope>
</reference>
<accession>A0A814JFH6</accession>
<evidence type="ECO:0000313" key="3">
    <source>
        <dbReference type="Proteomes" id="UP000663829"/>
    </source>
</evidence>
<name>A0A814JFH6_9BILA</name>
<dbReference type="Proteomes" id="UP000681722">
    <property type="component" value="Unassembled WGS sequence"/>
</dbReference>
<dbReference type="EMBL" id="CAJOBC010003951">
    <property type="protein sequence ID" value="CAF3808088.1"/>
    <property type="molecule type" value="Genomic_DNA"/>
</dbReference>
<dbReference type="EMBL" id="CAJNOQ010003951">
    <property type="protein sequence ID" value="CAF1037586.1"/>
    <property type="molecule type" value="Genomic_DNA"/>
</dbReference>
<organism evidence="1 3">
    <name type="scientific">Didymodactylos carnosus</name>
    <dbReference type="NCBI Taxonomy" id="1234261"/>
    <lineage>
        <taxon>Eukaryota</taxon>
        <taxon>Metazoa</taxon>
        <taxon>Spiralia</taxon>
        <taxon>Gnathifera</taxon>
        <taxon>Rotifera</taxon>
        <taxon>Eurotatoria</taxon>
        <taxon>Bdelloidea</taxon>
        <taxon>Philodinida</taxon>
        <taxon>Philodinidae</taxon>
        <taxon>Didymodactylos</taxon>
    </lineage>
</organism>
<evidence type="ECO:0000313" key="1">
    <source>
        <dbReference type="EMBL" id="CAF1037586.1"/>
    </source>
</evidence>
<proteinExistence type="predicted"/>